<organism evidence="4 5">
    <name type="scientific">Bugula neritina</name>
    <name type="common">Brown bryozoan</name>
    <name type="synonym">Sertularia neritina</name>
    <dbReference type="NCBI Taxonomy" id="10212"/>
    <lineage>
        <taxon>Eukaryota</taxon>
        <taxon>Metazoa</taxon>
        <taxon>Spiralia</taxon>
        <taxon>Lophotrochozoa</taxon>
        <taxon>Bryozoa</taxon>
        <taxon>Gymnolaemata</taxon>
        <taxon>Cheilostomatida</taxon>
        <taxon>Flustrina</taxon>
        <taxon>Buguloidea</taxon>
        <taxon>Bugulidae</taxon>
        <taxon>Bugula</taxon>
    </lineage>
</organism>
<dbReference type="EMBL" id="VXIV02000863">
    <property type="protein sequence ID" value="KAF6035541.1"/>
    <property type="molecule type" value="Genomic_DNA"/>
</dbReference>
<dbReference type="SUPFAM" id="SSF103657">
    <property type="entry name" value="BAR/IMD domain-like"/>
    <property type="match status" value="1"/>
</dbReference>
<keyword evidence="2" id="KW-0963">Cytoplasm</keyword>
<evidence type="ECO:0000256" key="2">
    <source>
        <dbReference type="ARBA" id="ARBA00022490"/>
    </source>
</evidence>
<gene>
    <name evidence="4" type="ORF">EB796_006149</name>
</gene>
<dbReference type="InterPro" id="IPR027267">
    <property type="entry name" value="AH/BAR_dom_sf"/>
</dbReference>
<dbReference type="Pfam" id="PF03114">
    <property type="entry name" value="BAR"/>
    <property type="match status" value="1"/>
</dbReference>
<feature type="domain" description="BAR" evidence="3">
    <location>
        <begin position="11"/>
        <end position="63"/>
    </location>
</feature>
<dbReference type="AlphaFoldDB" id="A0A7J7KCF8"/>
<dbReference type="GO" id="GO:0005737">
    <property type="term" value="C:cytoplasm"/>
    <property type="evidence" value="ECO:0007669"/>
    <property type="project" value="UniProtKB-SubCell"/>
</dbReference>
<dbReference type="PANTHER" id="PTHR46514:SF3">
    <property type="entry name" value="AMPHIPHYSIN"/>
    <property type="match status" value="1"/>
</dbReference>
<proteinExistence type="predicted"/>
<sequence length="86" mass="9759">MEPKGAFAKAFQKTLNRTKAKVLQNLGKADRTTDEQFEEHVANFNKQQTMACKLHKEMKHYVTCRRVNLNGLNCTLLTLPSGLVIP</sequence>
<evidence type="ECO:0000313" key="4">
    <source>
        <dbReference type="EMBL" id="KAF6035541.1"/>
    </source>
</evidence>
<comment type="subcellular location">
    <subcellularLocation>
        <location evidence="1">Cytoplasm</location>
    </subcellularLocation>
</comment>
<dbReference type="GO" id="GO:0005886">
    <property type="term" value="C:plasma membrane"/>
    <property type="evidence" value="ECO:0007669"/>
    <property type="project" value="TreeGrafter"/>
</dbReference>
<evidence type="ECO:0000259" key="3">
    <source>
        <dbReference type="Pfam" id="PF03114"/>
    </source>
</evidence>
<dbReference type="PANTHER" id="PTHR46514">
    <property type="entry name" value="AMPHIPHYSIN"/>
    <property type="match status" value="1"/>
</dbReference>
<name>A0A7J7KCF8_BUGNE</name>
<protein>
    <recommendedName>
        <fullName evidence="3">BAR domain-containing protein</fullName>
    </recommendedName>
</protein>
<dbReference type="GO" id="GO:0005543">
    <property type="term" value="F:phospholipid binding"/>
    <property type="evidence" value="ECO:0007669"/>
    <property type="project" value="TreeGrafter"/>
</dbReference>
<evidence type="ECO:0000313" key="5">
    <source>
        <dbReference type="Proteomes" id="UP000593567"/>
    </source>
</evidence>
<comment type="caution">
    <text evidence="4">The sequence shown here is derived from an EMBL/GenBank/DDBJ whole genome shotgun (WGS) entry which is preliminary data.</text>
</comment>
<dbReference type="InterPro" id="IPR003005">
    <property type="entry name" value="Amphiphysin"/>
</dbReference>
<dbReference type="PRINTS" id="PR01251">
    <property type="entry name" value="AMPHIPHYSIN"/>
</dbReference>
<dbReference type="InterPro" id="IPR004148">
    <property type="entry name" value="BAR_dom"/>
</dbReference>
<dbReference type="OrthoDB" id="446293at2759"/>
<keyword evidence="5" id="KW-1185">Reference proteome</keyword>
<dbReference type="Proteomes" id="UP000593567">
    <property type="component" value="Unassembled WGS sequence"/>
</dbReference>
<evidence type="ECO:0000256" key="1">
    <source>
        <dbReference type="ARBA" id="ARBA00004496"/>
    </source>
</evidence>
<accession>A0A7J7KCF8</accession>
<reference evidence="4" key="1">
    <citation type="submission" date="2020-06" db="EMBL/GenBank/DDBJ databases">
        <title>Draft genome of Bugula neritina, a colonial animal packing powerful symbionts and potential medicines.</title>
        <authorList>
            <person name="Rayko M."/>
        </authorList>
    </citation>
    <scope>NUCLEOTIDE SEQUENCE [LARGE SCALE GENOMIC DNA]</scope>
    <source>
        <strain evidence="4">Kwan_BN1</strain>
    </source>
</reference>
<dbReference type="Gene3D" id="1.20.1270.60">
    <property type="entry name" value="Arfaptin homology (AH) domain/BAR domain"/>
    <property type="match status" value="1"/>
</dbReference>